<accession>A0A269TGG1</accession>
<sequence>MYTEWENKKDQFKVIDLRQAKGNFSQGLFRQANQVPEGSGLQIIQSFEPHPLYEAMKDRGFEYHVEEVKPYEFHIWFYRSEAKPASGKKPFGPAALLNFPIIDKNLGRIAVEFWDETWNDERHYLSYEMRLILSLANAVGAGRYRQAARELVKAYIHGIDSRAFDDVFELIAWNQGIGFFSSQIGPSPLFGAYKLIKQEEAKGTSRDAIKKRLMENFGEKNQQVKVL</sequence>
<name>A0A269TGG1_MEGEL</name>
<gene>
    <name evidence="2" type="ORF">HG933_10530</name>
</gene>
<dbReference type="EMBL" id="JABBJH010000020">
    <property type="protein sequence ID" value="NMK39796.1"/>
    <property type="molecule type" value="Genomic_DNA"/>
</dbReference>
<dbReference type="AlphaFoldDB" id="A0A269TGG1"/>
<reference evidence="2 3" key="1">
    <citation type="submission" date="2020-04" db="EMBL/GenBank/DDBJ databases">
        <authorList>
            <person name="Hitch T.C.A."/>
            <person name="Wylensek D."/>
            <person name="Clavel T."/>
        </authorList>
    </citation>
    <scope>NUCLEOTIDE SEQUENCE [LARGE SCALE GENOMIC DNA]</scope>
    <source>
        <strain evidence="2 3">WCA-386-APC-2A</strain>
    </source>
</reference>
<evidence type="ECO:0000313" key="2">
    <source>
        <dbReference type="EMBL" id="NMK39796.1"/>
    </source>
</evidence>
<evidence type="ECO:0000259" key="1">
    <source>
        <dbReference type="Pfam" id="PF10006"/>
    </source>
</evidence>
<proteinExistence type="predicted"/>
<dbReference type="InterPro" id="IPR018720">
    <property type="entry name" value="DUF2249"/>
</dbReference>
<comment type="caution">
    <text evidence="2">The sequence shown here is derived from an EMBL/GenBank/DDBJ whole genome shotgun (WGS) entry which is preliminary data.</text>
</comment>
<feature type="domain" description="DUF2249" evidence="1">
    <location>
        <begin position="27"/>
        <end position="78"/>
    </location>
</feature>
<protein>
    <submittedName>
        <fullName evidence="2">DUF2249 domain-containing protein</fullName>
    </submittedName>
</protein>
<organism evidence="2 3">
    <name type="scientific">Megasphaera elsdenii</name>
    <dbReference type="NCBI Taxonomy" id="907"/>
    <lineage>
        <taxon>Bacteria</taxon>
        <taxon>Bacillati</taxon>
        <taxon>Bacillota</taxon>
        <taxon>Negativicutes</taxon>
        <taxon>Veillonellales</taxon>
        <taxon>Veillonellaceae</taxon>
        <taxon>Megasphaera</taxon>
    </lineage>
</organism>
<dbReference type="Pfam" id="PF10006">
    <property type="entry name" value="DUF2249"/>
    <property type="match status" value="1"/>
</dbReference>
<evidence type="ECO:0000313" key="3">
    <source>
        <dbReference type="Proteomes" id="UP000536773"/>
    </source>
</evidence>
<dbReference type="Proteomes" id="UP000536773">
    <property type="component" value="Unassembled WGS sequence"/>
</dbReference>
<dbReference type="RefSeq" id="WP_054336908.1">
    <property type="nucleotide sequence ID" value="NZ_CABMON010000005.1"/>
</dbReference>